<reference evidence="12 13" key="2">
    <citation type="journal article" date="2006" name="J. Microbiol. Methods">
        <title>Genomic flank-sequencing of plasposon insertion sites for rapid identification of functional genes.</title>
        <authorList>
            <person name="Leveau J.H."/>
            <person name="Gerards S."/>
            <person name="Fritsche K."/>
            <person name="Zondag G."/>
            <person name="van Veen J.A."/>
        </authorList>
    </citation>
    <scope>NUCLEOTIDE SEQUENCE [LARGE SCALE GENOMIC DNA]</scope>
    <source>
        <strain evidence="12 13">Ter331</strain>
    </source>
</reference>
<keyword evidence="6" id="KW-0540">Nuclease</keyword>
<comment type="cofactor">
    <cofactor evidence="2">
        <name>Mn(2+)</name>
        <dbReference type="ChEBI" id="CHEBI:29035"/>
    </cofactor>
</comment>
<reference evidence="12 13" key="5">
    <citation type="journal article" date="2011" name="ISME J.">
        <title>Dual transcriptional profiling of a bacterial/fungal confrontation: Collimonas fungivorans versus Aspergillus niger.</title>
        <authorList>
            <person name="Mela F."/>
            <person name="Fritsche K."/>
            <person name="de Boer W."/>
            <person name="van Veen J.A."/>
            <person name="de Graaff L.H."/>
            <person name="van den Berg M."/>
            <person name="Leveau J.H."/>
        </authorList>
    </citation>
    <scope>NUCLEOTIDE SEQUENCE [LARGE SCALE GENOMIC DNA]</scope>
    <source>
        <strain evidence="12 13">Ter331</strain>
    </source>
</reference>
<dbReference type="FunFam" id="3.40.1350.10:FF:000024">
    <property type="entry name" value="Fanconi-associated nuclease"/>
    <property type="match status" value="1"/>
</dbReference>
<comment type="similarity">
    <text evidence="4">Belongs to the FAN1 family.</text>
</comment>
<dbReference type="EMBL" id="CP002745">
    <property type="protein sequence ID" value="AEK61940.1"/>
    <property type="molecule type" value="Genomic_DNA"/>
</dbReference>
<dbReference type="Gene3D" id="3.40.1350.10">
    <property type="match status" value="1"/>
</dbReference>
<dbReference type="InterPro" id="IPR011856">
    <property type="entry name" value="tRNA_endonuc-like_dom_sf"/>
</dbReference>
<evidence type="ECO:0000256" key="5">
    <source>
        <dbReference type="ARBA" id="ARBA00012029"/>
    </source>
</evidence>
<accession>G0AGT5</accession>
<dbReference type="PANTHER" id="PTHR15749">
    <property type="entry name" value="FANCONI-ASSOCIATED NUCLEASE 1"/>
    <property type="match status" value="1"/>
</dbReference>
<dbReference type="HOGENOM" id="CLU_036183_0_0_4"/>
<dbReference type="GO" id="GO:0046872">
    <property type="term" value="F:metal ion binding"/>
    <property type="evidence" value="ECO:0007669"/>
    <property type="project" value="UniProtKB-KW"/>
</dbReference>
<dbReference type="Proteomes" id="UP000008392">
    <property type="component" value="Chromosome"/>
</dbReference>
<dbReference type="Pfam" id="PF21315">
    <property type="entry name" value="FAN1_HTH"/>
    <property type="match status" value="1"/>
</dbReference>
<organism evidence="12 13">
    <name type="scientific">Collimonas fungivorans (strain Ter331)</name>
    <dbReference type="NCBI Taxonomy" id="1005048"/>
    <lineage>
        <taxon>Bacteria</taxon>
        <taxon>Pseudomonadati</taxon>
        <taxon>Pseudomonadota</taxon>
        <taxon>Betaproteobacteria</taxon>
        <taxon>Burkholderiales</taxon>
        <taxon>Oxalobacteraceae</taxon>
        <taxon>Collimonas</taxon>
    </lineage>
</organism>
<dbReference type="Pfam" id="PF08774">
    <property type="entry name" value="VRR_NUC"/>
    <property type="match status" value="1"/>
</dbReference>
<evidence type="ECO:0000256" key="3">
    <source>
        <dbReference type="ARBA" id="ARBA00001946"/>
    </source>
</evidence>
<evidence type="ECO:0000313" key="13">
    <source>
        <dbReference type="Proteomes" id="UP000008392"/>
    </source>
</evidence>
<dbReference type="eggNOG" id="COG2176">
    <property type="taxonomic scope" value="Bacteria"/>
</dbReference>
<dbReference type="InterPro" id="IPR033315">
    <property type="entry name" value="Fan1-like"/>
</dbReference>
<dbReference type="SMART" id="SM00990">
    <property type="entry name" value="VRR_NUC"/>
    <property type="match status" value="1"/>
</dbReference>
<protein>
    <recommendedName>
        <fullName evidence="5">phosphodiesterase I</fullName>
        <ecNumber evidence="5">3.1.4.1</ecNumber>
    </recommendedName>
</protein>
<evidence type="ECO:0000256" key="7">
    <source>
        <dbReference type="ARBA" id="ARBA00022723"/>
    </source>
</evidence>
<dbReference type="InterPro" id="IPR040603">
    <property type="entry name" value="FAN1_SAP_bact"/>
</dbReference>
<dbReference type="GO" id="GO:0004528">
    <property type="term" value="F:phosphodiesterase I activity"/>
    <property type="evidence" value="ECO:0007669"/>
    <property type="project" value="UniProtKB-EC"/>
</dbReference>
<reference evidence="12 13" key="3">
    <citation type="journal article" date="2008" name="FEMS Microbiol. Ecol.">
        <title>Identification and characterization of genes underlying chitinolysis in Collimonas fungivorans Ter331.</title>
        <authorList>
            <person name="Fritsche K."/>
            <person name="de Boer W."/>
            <person name="Gerards S."/>
            <person name="van den Berg M."/>
            <person name="van Veen J.A."/>
            <person name="Leveau J.H."/>
        </authorList>
    </citation>
    <scope>NUCLEOTIDE SEQUENCE [LARGE SCALE GENOMIC DNA]</scope>
    <source>
        <strain evidence="12 13">Ter331</strain>
    </source>
</reference>
<dbReference type="GO" id="GO:0003676">
    <property type="term" value="F:nucleic acid binding"/>
    <property type="evidence" value="ECO:0007669"/>
    <property type="project" value="InterPro"/>
</dbReference>
<evidence type="ECO:0000256" key="2">
    <source>
        <dbReference type="ARBA" id="ARBA00001936"/>
    </source>
</evidence>
<dbReference type="AlphaFoldDB" id="G0AGT5"/>
<keyword evidence="8" id="KW-0378">Hydrolase</keyword>
<keyword evidence="7" id="KW-0479">Metal-binding</keyword>
<dbReference type="KEGG" id="cfu:CFU_2110"/>
<evidence type="ECO:0000256" key="4">
    <source>
        <dbReference type="ARBA" id="ARBA00005533"/>
    </source>
</evidence>
<proteinExistence type="inferred from homology"/>
<keyword evidence="13" id="KW-1185">Reference proteome</keyword>
<evidence type="ECO:0000259" key="11">
    <source>
        <dbReference type="SMART" id="SM00990"/>
    </source>
</evidence>
<gene>
    <name evidence="12" type="ordered locus">CFU_2110</name>
</gene>
<keyword evidence="9" id="KW-0460">Magnesium</keyword>
<reference evidence="12 13" key="4">
    <citation type="journal article" date="2010" name="Environ. Microbiol.">
        <title>The bacterial genus Collimonas: mycophagy, weathering and other adaptive solutions to life in oligotrophic soil environments.</title>
        <authorList>
            <person name="Leveau J.H."/>
            <person name="Uroz S."/>
            <person name="de Boer W."/>
        </authorList>
    </citation>
    <scope>NUCLEOTIDE SEQUENCE [LARGE SCALE GENOMIC DNA]</scope>
    <source>
        <strain evidence="12 13">Ter331</strain>
    </source>
</reference>
<evidence type="ECO:0000256" key="8">
    <source>
        <dbReference type="ARBA" id="ARBA00022801"/>
    </source>
</evidence>
<evidence type="ECO:0000256" key="1">
    <source>
        <dbReference type="ARBA" id="ARBA00000983"/>
    </source>
</evidence>
<evidence type="ECO:0000256" key="9">
    <source>
        <dbReference type="ARBA" id="ARBA00022842"/>
    </source>
</evidence>
<evidence type="ECO:0000313" key="12">
    <source>
        <dbReference type="EMBL" id="AEK61940.1"/>
    </source>
</evidence>
<dbReference type="InterPro" id="IPR049125">
    <property type="entry name" value="FAN1-like_WH"/>
</dbReference>
<keyword evidence="10" id="KW-0464">Manganese</keyword>
<dbReference type="STRING" id="1005048.CFU_2110"/>
<reference evidence="13" key="6">
    <citation type="submission" date="2011-05" db="EMBL/GenBank/DDBJ databases">
        <title>Complete sequence of Collimonas fungivorans Ter331.</title>
        <authorList>
            <person name="Leveau J.H."/>
        </authorList>
    </citation>
    <scope>NUCLEOTIDE SEQUENCE [LARGE SCALE GENOMIC DNA]</scope>
    <source>
        <strain evidence="13">Ter331</strain>
    </source>
</reference>
<dbReference type="InterPro" id="IPR014883">
    <property type="entry name" value="VRR_NUC"/>
</dbReference>
<dbReference type="Pfam" id="PF18081">
    <property type="entry name" value="FANC_SAP"/>
    <property type="match status" value="1"/>
</dbReference>
<reference evidence="12 13" key="1">
    <citation type="journal article" date="2004" name="Environ. Microbiol.">
        <title>Phylogeny-function analysis of (meta)genomic libraries: screening for expression of ribosomal RNA genes by large-insert library fluorescent in situ hybridization (LIL-FISH).</title>
        <authorList>
            <person name="Leveau J.H."/>
            <person name="Gerards S."/>
            <person name="de Boer W."/>
            <person name="van Veen J.A."/>
        </authorList>
    </citation>
    <scope>NUCLEOTIDE SEQUENCE [LARGE SCALE GENOMIC DNA]</scope>
    <source>
        <strain evidence="12 13">Ter331</strain>
    </source>
</reference>
<dbReference type="GO" id="GO:0036297">
    <property type="term" value="P:interstrand cross-link repair"/>
    <property type="evidence" value="ECO:0007669"/>
    <property type="project" value="InterPro"/>
</dbReference>
<dbReference type="EC" id="3.1.4.1" evidence="5"/>
<evidence type="ECO:0000256" key="6">
    <source>
        <dbReference type="ARBA" id="ARBA00022722"/>
    </source>
</evidence>
<dbReference type="PANTHER" id="PTHR15749:SF4">
    <property type="entry name" value="FANCONI-ASSOCIATED NUCLEASE 1"/>
    <property type="match status" value="1"/>
</dbReference>
<name>G0AGT5_COLFT</name>
<comment type="catalytic activity">
    <reaction evidence="1">
        <text>Hydrolytically removes 5'-nucleotides successively from the 3'-hydroxy termini of 3'-hydroxy-terminated oligonucleotides.</text>
        <dbReference type="EC" id="3.1.4.1"/>
    </reaction>
</comment>
<sequence length="586" mass="66603">MPRKKRFSRIDIYCNMTVYSYSQSSFNFYLARNTSSRGARNMVRVLENRFYYLDNFLAVVASVRARYRHLLDGEEQAFVDGFEALPLASRALLVRMVMRKGELFRSSRLRYDEIGCARSAAAPLIAAGWLDGEPAIDIAQLCGLLTKTELAEAFPLLPRSARKAGQLDILRDEYGDAVRTLAGWRIDDQLLRLSIAPLCDRLRLMFFGNLHQDWSEFVLSELGIFRYEQVDLSLAQGFSSRQDIDDYLHLHACRQRFHDGEAPQAVAACLPAMPYPNDWLEQRRSKLLFQIAQYYERSAELVAALCLYADCAWPGARLRAIRVLERCGQPDAAFGLAQQAEQQPESEAEKQQLLRVMPRLRRQLGHGKTLQAAAAPIVRHDLALQRAAPGVSVEALLASHLSRIDAPAVYVENTLINSLFGLLFWDAVFAPLPGAFFHPFQSGPADLHSADFRLRRASQFDAGFAQLDSGGYQQAIWRNFHAKAGIQSPFVFWEAIDEQLLAMALDCLPPLHLRKCFERILQDIKTNRSGLPDLIQFWPAEKRYQMIEVKGPGDRLQDNQIRWLHYFAEHGMPVAVCYVQWAEQCA</sequence>
<evidence type="ECO:0000256" key="10">
    <source>
        <dbReference type="ARBA" id="ARBA00023211"/>
    </source>
</evidence>
<comment type="cofactor">
    <cofactor evidence="3">
        <name>Mg(2+)</name>
        <dbReference type="ChEBI" id="CHEBI:18420"/>
    </cofactor>
</comment>
<feature type="domain" description="VRR-NUC" evidence="11">
    <location>
        <begin position="467"/>
        <end position="581"/>
    </location>
</feature>